<comment type="caution">
    <text evidence="2">The sequence shown here is derived from an EMBL/GenBank/DDBJ whole genome shotgun (WGS) entry which is preliminary data.</text>
</comment>
<proteinExistence type="predicted"/>
<sequence length="108" mass="11839">MASPIDTSNSQQNAFTPPAATPVTVCGTVVGIDFAEEAFSVGIVNAEDQVELIRNKNGDIYTQIPVTDDYYLFEPDPVYDLDEFDSINIQAFYSEVPPLQFIDPVGDT</sequence>
<accession>A0A9P6IQD3</accession>
<evidence type="ECO:0000256" key="1">
    <source>
        <dbReference type="SAM" id="MobiDB-lite"/>
    </source>
</evidence>
<keyword evidence="3" id="KW-1185">Reference proteome</keyword>
<dbReference type="Proteomes" id="UP000738359">
    <property type="component" value="Unassembled WGS sequence"/>
</dbReference>
<reference evidence="2" key="1">
    <citation type="journal article" date="2020" name="Fungal Divers.">
        <title>Resolving the Mortierellaceae phylogeny through synthesis of multi-gene phylogenetics and phylogenomics.</title>
        <authorList>
            <person name="Vandepol N."/>
            <person name="Liber J."/>
            <person name="Desiro A."/>
            <person name="Na H."/>
            <person name="Kennedy M."/>
            <person name="Barry K."/>
            <person name="Grigoriev I.V."/>
            <person name="Miller A.N."/>
            <person name="O'Donnell K."/>
            <person name="Stajich J.E."/>
            <person name="Bonito G."/>
        </authorList>
    </citation>
    <scope>NUCLEOTIDE SEQUENCE</scope>
    <source>
        <strain evidence="2">CK1249</strain>
    </source>
</reference>
<dbReference type="AlphaFoldDB" id="A0A9P6IQD3"/>
<dbReference type="OrthoDB" id="2442881at2759"/>
<dbReference type="EMBL" id="JAAAHY010002547">
    <property type="protein sequence ID" value="KAF9944258.1"/>
    <property type="molecule type" value="Genomic_DNA"/>
</dbReference>
<organism evidence="2 3">
    <name type="scientific">Mortierella alpina</name>
    <name type="common">Oleaginous fungus</name>
    <name type="synonym">Mortierella renispora</name>
    <dbReference type="NCBI Taxonomy" id="64518"/>
    <lineage>
        <taxon>Eukaryota</taxon>
        <taxon>Fungi</taxon>
        <taxon>Fungi incertae sedis</taxon>
        <taxon>Mucoromycota</taxon>
        <taxon>Mortierellomycotina</taxon>
        <taxon>Mortierellomycetes</taxon>
        <taxon>Mortierellales</taxon>
        <taxon>Mortierellaceae</taxon>
        <taxon>Mortierella</taxon>
    </lineage>
</organism>
<feature type="compositionally biased region" description="Polar residues" evidence="1">
    <location>
        <begin position="1"/>
        <end position="15"/>
    </location>
</feature>
<name>A0A9P6IQD3_MORAP</name>
<evidence type="ECO:0000313" key="3">
    <source>
        <dbReference type="Proteomes" id="UP000738359"/>
    </source>
</evidence>
<gene>
    <name evidence="2" type="ORF">BGZ70_004857</name>
</gene>
<evidence type="ECO:0000313" key="2">
    <source>
        <dbReference type="EMBL" id="KAF9944258.1"/>
    </source>
</evidence>
<feature type="non-terminal residue" evidence="2">
    <location>
        <position position="1"/>
    </location>
</feature>
<protein>
    <submittedName>
        <fullName evidence="2">Uncharacterized protein</fullName>
    </submittedName>
</protein>
<feature type="region of interest" description="Disordered" evidence="1">
    <location>
        <begin position="1"/>
        <end position="21"/>
    </location>
</feature>